<feature type="region of interest" description="Disordered" evidence="1">
    <location>
        <begin position="289"/>
        <end position="311"/>
    </location>
</feature>
<dbReference type="AlphaFoldDB" id="A0A6A3KYG6"/>
<feature type="compositionally biased region" description="Low complexity" evidence="1">
    <location>
        <begin position="14"/>
        <end position="45"/>
    </location>
</feature>
<evidence type="ECO:0000256" key="1">
    <source>
        <dbReference type="SAM" id="MobiDB-lite"/>
    </source>
</evidence>
<feature type="region of interest" description="Disordered" evidence="1">
    <location>
        <begin position="1"/>
        <end position="191"/>
    </location>
</feature>
<evidence type="ECO:0000313" key="5">
    <source>
        <dbReference type="Proteomes" id="UP000460718"/>
    </source>
</evidence>
<dbReference type="Proteomes" id="UP000460718">
    <property type="component" value="Unassembled WGS sequence"/>
</dbReference>
<feature type="compositionally biased region" description="Low complexity" evidence="1">
    <location>
        <begin position="112"/>
        <end position="122"/>
    </location>
</feature>
<name>A0A6A3KYG6_9STRA</name>
<sequence>MPAAPGSADLQRQPAHGSASSSGPSPAPQASASSAQAAADTSTSPRLSIAQYRAEHARKHGPTVMSERSSSQAGAQPSSKHTRARDVLFEDFEEGMVSPTEDQEGSPGAGHSPQSCSRSRSPARPPPRSPLRTPNPFPERDTGAPALRNAPPLPSRDDAEGSNVNTNDLDGAQSRQLEVRREASKSNIPAALPLVKKSKDYHFGGSKSPAKEATELAKDSLVEYVIGPAARSDKELAKRDTWCKRLLTPQTTSPAEYCARLDAQLAKSSVPQINRIPVVLLREAASHRSGARHAHRAMPEDEEPSLDPRALRRQLDELQEQARVNREFRHWAADKFDRYADDVEAVERGLHDLADQAT</sequence>
<dbReference type="OrthoDB" id="126776at2759"/>
<accession>A0A6A3KYG6</accession>
<comment type="caution">
    <text evidence="2">The sequence shown here is derived from an EMBL/GenBank/DDBJ whole genome shotgun (WGS) entry which is preliminary data.</text>
</comment>
<proteinExistence type="predicted"/>
<feature type="compositionally biased region" description="Polar residues" evidence="1">
    <location>
        <begin position="66"/>
        <end position="79"/>
    </location>
</feature>
<dbReference type="EMBL" id="QXFW01000490">
    <property type="protein sequence ID" value="KAE9010687.1"/>
    <property type="molecule type" value="Genomic_DNA"/>
</dbReference>
<feature type="compositionally biased region" description="Polar residues" evidence="1">
    <location>
        <begin position="162"/>
        <end position="176"/>
    </location>
</feature>
<keyword evidence="4" id="KW-1185">Reference proteome</keyword>
<reference evidence="2 5" key="1">
    <citation type="submission" date="2018-09" db="EMBL/GenBank/DDBJ databases">
        <title>Genomic investigation of the strawberry pathogen Phytophthora fragariae indicates pathogenicity is determined by transcriptional variation in three key races.</title>
        <authorList>
            <person name="Adams T.M."/>
            <person name="Armitage A.D."/>
            <person name="Sobczyk M.K."/>
            <person name="Bates H.J."/>
            <person name="Dunwell J.M."/>
            <person name="Nellist C.F."/>
            <person name="Harrison R.J."/>
        </authorList>
    </citation>
    <scope>NUCLEOTIDE SEQUENCE [LARGE SCALE GENOMIC DNA]</scope>
    <source>
        <strain evidence="3 4">NOV-27</strain>
        <strain evidence="2 5">SCRP245</strain>
    </source>
</reference>
<evidence type="ECO:0000313" key="4">
    <source>
        <dbReference type="Proteomes" id="UP000433483"/>
    </source>
</evidence>
<protein>
    <submittedName>
        <fullName evidence="2">Uncharacterized protein</fullName>
    </submittedName>
</protein>
<feature type="compositionally biased region" description="Pro residues" evidence="1">
    <location>
        <begin position="123"/>
        <end position="137"/>
    </location>
</feature>
<dbReference type="Proteomes" id="UP000433483">
    <property type="component" value="Unassembled WGS sequence"/>
</dbReference>
<organism evidence="2 5">
    <name type="scientific">Phytophthora fragariae</name>
    <dbReference type="NCBI Taxonomy" id="53985"/>
    <lineage>
        <taxon>Eukaryota</taxon>
        <taxon>Sar</taxon>
        <taxon>Stramenopiles</taxon>
        <taxon>Oomycota</taxon>
        <taxon>Peronosporomycetes</taxon>
        <taxon>Peronosporales</taxon>
        <taxon>Peronosporaceae</taxon>
        <taxon>Phytophthora</taxon>
    </lineage>
</organism>
<evidence type="ECO:0000313" key="2">
    <source>
        <dbReference type="EMBL" id="KAE9010687.1"/>
    </source>
</evidence>
<gene>
    <name evidence="3" type="ORF">PF005_g10919</name>
    <name evidence="2" type="ORF">PF011_g9709</name>
</gene>
<dbReference type="EMBL" id="QXGB01000531">
    <property type="protein sequence ID" value="KAE9211647.1"/>
    <property type="molecule type" value="Genomic_DNA"/>
</dbReference>
<evidence type="ECO:0000313" key="3">
    <source>
        <dbReference type="EMBL" id="KAE9211647.1"/>
    </source>
</evidence>